<dbReference type="PANTHER" id="PTHR10353:SF175">
    <property type="entry name" value="BETA-GLUCOSIDASE 18-LIKE ISOFORM X1"/>
    <property type="match status" value="1"/>
</dbReference>
<dbReference type="SUPFAM" id="SSF51445">
    <property type="entry name" value="(Trans)glycosidases"/>
    <property type="match status" value="1"/>
</dbReference>
<gene>
    <name evidence="3" type="ORF">ILEXP_LOCUS49436</name>
</gene>
<dbReference type="InterPro" id="IPR017853">
    <property type="entry name" value="GH"/>
</dbReference>
<accession>A0ABC8UD56</accession>
<protein>
    <recommendedName>
        <fullName evidence="5">Beta-glucosidase</fullName>
    </recommendedName>
</protein>
<dbReference type="Gene3D" id="3.20.20.80">
    <property type="entry name" value="Glycosidases"/>
    <property type="match status" value="2"/>
</dbReference>
<name>A0ABC8UD56_9AQUA</name>
<evidence type="ECO:0000313" key="4">
    <source>
        <dbReference type="Proteomes" id="UP001642360"/>
    </source>
</evidence>
<dbReference type="EMBL" id="CAUOFW020007514">
    <property type="protein sequence ID" value="CAK9179501.1"/>
    <property type="molecule type" value="Genomic_DNA"/>
</dbReference>
<sequence length="164" mass="18371">MVNLLLNWTIDPLVYGDYPPEMRRYHGSELPSFSTEETEWIKGSIDFIGINHYSAIYVKDCIYSSCNQAGNRTIQGFVETTGERDGVPTGEPTGMPAFFVVPRGMEEIVNYLKNRYRNKPMFVTENAPFGNCSVGNSDVEPLIAVHNMLLAHAKAAKLYRVVSA</sequence>
<dbReference type="Pfam" id="PF00232">
    <property type="entry name" value="Glyco_hydro_1"/>
    <property type="match status" value="1"/>
</dbReference>
<organism evidence="3 4">
    <name type="scientific">Ilex paraguariensis</name>
    <name type="common">yerba mate</name>
    <dbReference type="NCBI Taxonomy" id="185542"/>
    <lineage>
        <taxon>Eukaryota</taxon>
        <taxon>Viridiplantae</taxon>
        <taxon>Streptophyta</taxon>
        <taxon>Embryophyta</taxon>
        <taxon>Tracheophyta</taxon>
        <taxon>Spermatophyta</taxon>
        <taxon>Magnoliopsida</taxon>
        <taxon>eudicotyledons</taxon>
        <taxon>Gunneridae</taxon>
        <taxon>Pentapetalae</taxon>
        <taxon>asterids</taxon>
        <taxon>campanulids</taxon>
        <taxon>Aquifoliales</taxon>
        <taxon>Aquifoliaceae</taxon>
        <taxon>Ilex</taxon>
    </lineage>
</organism>
<evidence type="ECO:0000256" key="2">
    <source>
        <dbReference type="RuleBase" id="RU003690"/>
    </source>
</evidence>
<evidence type="ECO:0008006" key="5">
    <source>
        <dbReference type="Google" id="ProtNLM"/>
    </source>
</evidence>
<dbReference type="Proteomes" id="UP001642360">
    <property type="component" value="Unassembled WGS sequence"/>
</dbReference>
<dbReference type="AlphaFoldDB" id="A0ABC8UD56"/>
<comment type="similarity">
    <text evidence="1 2">Belongs to the glycosyl hydrolase 1 family.</text>
</comment>
<evidence type="ECO:0000313" key="3">
    <source>
        <dbReference type="EMBL" id="CAK9179501.1"/>
    </source>
</evidence>
<evidence type="ECO:0000256" key="1">
    <source>
        <dbReference type="ARBA" id="ARBA00010838"/>
    </source>
</evidence>
<keyword evidence="4" id="KW-1185">Reference proteome</keyword>
<comment type="caution">
    <text evidence="3">The sequence shown here is derived from an EMBL/GenBank/DDBJ whole genome shotgun (WGS) entry which is preliminary data.</text>
</comment>
<dbReference type="PANTHER" id="PTHR10353">
    <property type="entry name" value="GLYCOSYL HYDROLASE"/>
    <property type="match status" value="1"/>
</dbReference>
<reference evidence="3 4" key="1">
    <citation type="submission" date="2024-02" db="EMBL/GenBank/DDBJ databases">
        <authorList>
            <person name="Vignale AGUSTIN F."/>
            <person name="Sosa J E."/>
            <person name="Modenutti C."/>
        </authorList>
    </citation>
    <scope>NUCLEOTIDE SEQUENCE [LARGE SCALE GENOMIC DNA]</scope>
</reference>
<dbReference type="InterPro" id="IPR001360">
    <property type="entry name" value="Glyco_hydro_1"/>
</dbReference>
<proteinExistence type="inferred from homology"/>